<dbReference type="GeneTree" id="ENSGT00950000183069"/>
<keyword evidence="3" id="KW-1003">Cell membrane</keyword>
<evidence type="ECO:0000256" key="10">
    <source>
        <dbReference type="ARBA" id="ARBA00023180"/>
    </source>
</evidence>
<dbReference type="CDD" id="cd15283">
    <property type="entry name" value="7tmC_V2R_pheromone"/>
    <property type="match status" value="1"/>
</dbReference>
<dbReference type="GlyGen" id="F1M1H4">
    <property type="glycosylation" value="1 site"/>
</dbReference>
<keyword evidence="8 12" id="KW-0472">Membrane</keyword>
<evidence type="ECO:0000256" key="9">
    <source>
        <dbReference type="ARBA" id="ARBA00023170"/>
    </source>
</evidence>
<dbReference type="KEGG" id="rno:301137"/>
<dbReference type="HOGENOM" id="CLU_005389_5_0_1"/>
<feature type="transmembrane region" description="Helical" evidence="12">
    <location>
        <begin position="632"/>
        <end position="655"/>
    </location>
</feature>
<evidence type="ECO:0000256" key="12">
    <source>
        <dbReference type="SAM" id="Phobius"/>
    </source>
</evidence>
<dbReference type="InterPro" id="IPR017978">
    <property type="entry name" value="GPCR_3_C"/>
</dbReference>
<evidence type="ECO:0000256" key="3">
    <source>
        <dbReference type="ARBA" id="ARBA00022475"/>
    </source>
</evidence>
<reference evidence="15" key="2">
    <citation type="submission" date="2025-08" db="UniProtKB">
        <authorList>
            <consortium name="Ensembl"/>
        </authorList>
    </citation>
    <scope>IDENTIFICATION</scope>
    <source>
        <strain evidence="15">Brown Norway</strain>
    </source>
</reference>
<comment type="similarity">
    <text evidence="2">Belongs to the G-protein coupled receptor 3 family.</text>
</comment>
<keyword evidence="6 12" id="KW-1133">Transmembrane helix</keyword>
<feature type="transmembrane region" description="Helical" evidence="12">
    <location>
        <begin position="791"/>
        <end position="811"/>
    </location>
</feature>
<dbReference type="InterPro" id="IPR011500">
    <property type="entry name" value="GPCR_3_9-Cys_dom"/>
</dbReference>
<keyword evidence="11" id="KW-0807">Transducer</keyword>
<dbReference type="CDD" id="cd06365">
    <property type="entry name" value="PBP1_pheromone_receptor"/>
    <property type="match status" value="1"/>
</dbReference>
<evidence type="ECO:0000313" key="15">
    <source>
        <dbReference type="Ensembl" id="ENSRNOP00000051479.3"/>
    </source>
</evidence>
<feature type="transmembrane region" description="Helical" evidence="12">
    <location>
        <begin position="703"/>
        <end position="728"/>
    </location>
</feature>
<feature type="chain" id="PRO_5003266109" evidence="13">
    <location>
        <begin position="18"/>
        <end position="864"/>
    </location>
</feature>
<keyword evidence="7" id="KW-0297">G-protein coupled receptor</keyword>
<dbReference type="Pfam" id="PF07562">
    <property type="entry name" value="NCD3G"/>
    <property type="match status" value="1"/>
</dbReference>
<dbReference type="RGD" id="1588571">
    <property type="gene designation" value="Vom2r79"/>
</dbReference>
<evidence type="ECO:0000256" key="8">
    <source>
        <dbReference type="ARBA" id="ARBA00023136"/>
    </source>
</evidence>
<name>F1M1H4_RAT</name>
<feature type="signal peptide" evidence="13">
    <location>
        <begin position="1"/>
        <end position="17"/>
    </location>
</feature>
<sequence length="864" mass="98102">MLTMYTLIPYFLTLTLAMLLCNLVLPKCSISLTENVYKEGDMVLNFFLPLYVYQTSQHTEGAESTHIYPRISLNNYQFVMALLFATEEINKNSLLLPNMSLGYSIYIAGPTQKDTVHNLLTWLTGQENFLPNYNCKKEEKSVAAITGQTWEISLLIGTVLGLYKYPQLTIGPFEPKMNDPVKFPSLYQMATKESSLALGMVSLIVHFRWNWVGLITSDDDKAVHFVSDLIPELERNTVCVAFIEMISVTHMFFMNVNDVYNSPIVRKSAKVIIIYGDSDSSLGVFFRRWEHILPWRIWVTTSQWEVTTAMRHFMLDSFHGTLIFSQHHGEIITFKDFVKTVTPAKYSNDIFLARLWEIYFDCALSNGTCKSSKNCSSRGSLEWLPWYHFDMAMSPVSYHVYNAVYAVAHSLHKIVMQQIDMEEMRNGGRMKISPWKLNPILKNIQFTNPGGDAVTLNPSEKLHEDYDILNFWNFPQGLGYKEKVGTFSTYFPPGQQLSLSEDRIQWNTGDEQIPTSVCSENCSPGFRKSFHEGKYACCFECSLCPENEISNGTGKCMHAWKMYIDDCVKCPEDHYANTVRTHCLRKAVIFLTYKNSLGMTFSGIALCLSLLTTLVLGIFVKHQKTPVVKANNITFSYILLISLIFCFLCSFLFIGEPNTPICILQQTVFGIVFTVAVSTVLAKTITVVLAFKISSPGRRMKGLLILLAPKFIILICTLIQIFFCGIWLGTSPPFVDKDSKSEHGKIIILCNKGSVTAFYCVLGYLGSLSIVTFTVAFLARNLPDMFNEAKFLTFSMLIFCSVWITFLPVYHSSKGRIMVVLEVLSILTSSTGLLGCIFFPKCYIILLRPDRNSLKVMKDNILWK</sequence>
<dbReference type="OMA" id="QFPNENK"/>
<evidence type="ECO:0000256" key="7">
    <source>
        <dbReference type="ARBA" id="ARBA00023040"/>
    </source>
</evidence>
<dbReference type="InterPro" id="IPR000337">
    <property type="entry name" value="GPCR_3"/>
</dbReference>
<dbReference type="PROSITE" id="PS50259">
    <property type="entry name" value="G_PROTEIN_RECEP_F3_4"/>
    <property type="match status" value="1"/>
</dbReference>
<dbReference type="eggNOG" id="KOG1056">
    <property type="taxonomic scope" value="Eukaryota"/>
</dbReference>
<evidence type="ECO:0000256" key="1">
    <source>
        <dbReference type="ARBA" id="ARBA00004651"/>
    </source>
</evidence>
<dbReference type="GeneID" id="301137"/>
<reference evidence="15" key="1">
    <citation type="submission" date="2024-01" db="EMBL/GenBank/DDBJ databases">
        <title>GRCr8: a new rat reference genome assembly contstructed from accurate long reads and long range scaffolding.</title>
        <authorList>
            <person name="Doris P.A."/>
            <person name="Kalbfleisch T."/>
            <person name="Li K."/>
            <person name="Howe K."/>
            <person name="Wood J."/>
        </authorList>
    </citation>
    <scope>NUCLEOTIDE SEQUENCE [LARGE SCALE GENOMIC DNA]</scope>
    <source>
        <strain evidence="15">Brown Norway</strain>
    </source>
</reference>
<dbReference type="AGR" id="RGD:1588571"/>
<dbReference type="RefSeq" id="NP_001092974.1">
    <property type="nucleotide sequence ID" value="NM_001099504.1"/>
</dbReference>
<feature type="transmembrane region" description="Helical" evidence="12">
    <location>
        <begin position="823"/>
        <end position="847"/>
    </location>
</feature>
<keyword evidence="5 13" id="KW-0732">Signal</keyword>
<organism evidence="15 16">
    <name type="scientific">Rattus norvegicus</name>
    <name type="common">Rat</name>
    <dbReference type="NCBI Taxonomy" id="10116"/>
    <lineage>
        <taxon>Eukaryota</taxon>
        <taxon>Metazoa</taxon>
        <taxon>Chordata</taxon>
        <taxon>Craniata</taxon>
        <taxon>Vertebrata</taxon>
        <taxon>Euteleostomi</taxon>
        <taxon>Mammalia</taxon>
        <taxon>Eutheria</taxon>
        <taxon>Euarchontoglires</taxon>
        <taxon>Glires</taxon>
        <taxon>Rodentia</taxon>
        <taxon>Myomorpha</taxon>
        <taxon>Muroidea</taxon>
        <taxon>Muridae</taxon>
        <taxon>Murinae</taxon>
        <taxon>Rattus</taxon>
    </lineage>
</organism>
<gene>
    <name evidence="15 17" type="primary">Vom2r79</name>
</gene>
<dbReference type="OrthoDB" id="5984008at2759"/>
<dbReference type="Proteomes" id="UP000002494">
    <property type="component" value="Chromosome 9"/>
</dbReference>
<keyword evidence="10" id="KW-0325">Glycoprotein</keyword>
<evidence type="ECO:0000256" key="5">
    <source>
        <dbReference type="ARBA" id="ARBA00022729"/>
    </source>
</evidence>
<dbReference type="InterPro" id="IPR001828">
    <property type="entry name" value="ANF_lig-bd_rcpt"/>
</dbReference>
<dbReference type="GO" id="GO:0004930">
    <property type="term" value="F:G protein-coupled receptor activity"/>
    <property type="evidence" value="ECO:0000318"/>
    <property type="project" value="GO_Central"/>
</dbReference>
<reference evidence="15" key="3">
    <citation type="submission" date="2025-09" db="UniProtKB">
        <authorList>
            <consortium name="Ensembl"/>
        </authorList>
    </citation>
    <scope>IDENTIFICATION</scope>
    <source>
        <strain evidence="15">Brown Norway</strain>
    </source>
</reference>
<keyword evidence="9" id="KW-0675">Receptor</keyword>
<dbReference type="SUPFAM" id="SSF53822">
    <property type="entry name" value="Periplasmic binding protein-like I"/>
    <property type="match status" value="1"/>
</dbReference>
<dbReference type="InParanoid" id="F1M1H4"/>
<dbReference type="InterPro" id="IPR004073">
    <property type="entry name" value="GPCR_3_vmron_rcpt_2"/>
</dbReference>
<evidence type="ECO:0000256" key="11">
    <source>
        <dbReference type="ARBA" id="ARBA00023224"/>
    </source>
</evidence>
<evidence type="ECO:0000256" key="13">
    <source>
        <dbReference type="SAM" id="SignalP"/>
    </source>
</evidence>
<dbReference type="Pfam" id="PF00003">
    <property type="entry name" value="7tm_3"/>
    <property type="match status" value="1"/>
</dbReference>
<comment type="subcellular location">
    <subcellularLocation>
        <location evidence="1">Cell membrane</location>
        <topology evidence="1">Multi-pass membrane protein</topology>
    </subcellularLocation>
</comment>
<dbReference type="Pfam" id="PF01094">
    <property type="entry name" value="ANF_receptor"/>
    <property type="match status" value="1"/>
</dbReference>
<evidence type="ECO:0000256" key="4">
    <source>
        <dbReference type="ARBA" id="ARBA00022692"/>
    </source>
</evidence>
<dbReference type="Gene3D" id="3.40.50.2300">
    <property type="match status" value="2"/>
</dbReference>
<evidence type="ECO:0000259" key="14">
    <source>
        <dbReference type="PROSITE" id="PS50259"/>
    </source>
</evidence>
<dbReference type="AlphaFoldDB" id="F1M1H4"/>
<dbReference type="CTD" id="301137"/>
<dbReference type="SMR" id="F1M1H4"/>
<dbReference type="PaxDb" id="10116-ENSRNOP00000051479"/>
<dbReference type="STRING" id="10116.ENSRNOP00000051479"/>
<dbReference type="FunFam" id="2.10.50.30:FF:000002">
    <property type="entry name" value="Vomeronasal 2 receptor, h1"/>
    <property type="match status" value="1"/>
</dbReference>
<proteinExistence type="inferred from homology"/>
<evidence type="ECO:0000256" key="6">
    <source>
        <dbReference type="ARBA" id="ARBA00022989"/>
    </source>
</evidence>
<feature type="transmembrane region" description="Helical" evidence="12">
    <location>
        <begin position="667"/>
        <end position="691"/>
    </location>
</feature>
<dbReference type="InterPro" id="IPR038550">
    <property type="entry name" value="GPCR_3_9-Cys_sf"/>
</dbReference>
<dbReference type="PANTHER" id="PTHR24061:SF545">
    <property type="entry name" value="VOMERONASAL 2, RECEPTOR 118-RELATED"/>
    <property type="match status" value="1"/>
</dbReference>
<feature type="transmembrane region" description="Helical" evidence="12">
    <location>
        <begin position="756"/>
        <end position="779"/>
    </location>
</feature>
<dbReference type="PRINTS" id="PR00248">
    <property type="entry name" value="GPCRMGR"/>
</dbReference>
<evidence type="ECO:0000313" key="16">
    <source>
        <dbReference type="Proteomes" id="UP000002494"/>
    </source>
</evidence>
<dbReference type="PANTHER" id="PTHR24061">
    <property type="entry name" value="CALCIUM-SENSING RECEPTOR-RELATED"/>
    <property type="match status" value="1"/>
</dbReference>
<accession>F1M1H4</accession>
<feature type="domain" description="G-protein coupled receptors family 3 profile" evidence="14">
    <location>
        <begin position="597"/>
        <end position="861"/>
    </location>
</feature>
<dbReference type="InterPro" id="IPR028082">
    <property type="entry name" value="Peripla_BP_I"/>
</dbReference>
<keyword evidence="4 12" id="KW-0812">Transmembrane</keyword>
<evidence type="ECO:0000313" key="17">
    <source>
        <dbReference type="RGD" id="1588571"/>
    </source>
</evidence>
<evidence type="ECO:0000256" key="2">
    <source>
        <dbReference type="ARBA" id="ARBA00007242"/>
    </source>
</evidence>
<dbReference type="Ensembl" id="ENSRNOT00000041588.5">
    <property type="protein sequence ID" value="ENSRNOP00000051479.3"/>
    <property type="gene ID" value="ENSRNOG00000047337.3"/>
</dbReference>
<feature type="transmembrane region" description="Helical" evidence="12">
    <location>
        <begin position="597"/>
        <end position="620"/>
    </location>
</feature>
<dbReference type="GO" id="GO:0005886">
    <property type="term" value="C:plasma membrane"/>
    <property type="evidence" value="ECO:0000318"/>
    <property type="project" value="GO_Central"/>
</dbReference>
<protein>
    <submittedName>
        <fullName evidence="15">Vomeronasal 2 receptor, 79</fullName>
    </submittedName>
</protein>
<keyword evidence="16" id="KW-1185">Reference proteome</keyword>
<dbReference type="FunFam" id="3.40.50.2300:FF:000024">
    <property type="entry name" value="Vomeronasal 2, receptor 73"/>
    <property type="match status" value="1"/>
</dbReference>
<dbReference type="PRINTS" id="PR01535">
    <property type="entry name" value="VOMERONASL2R"/>
</dbReference>
<dbReference type="Gene3D" id="2.10.50.30">
    <property type="entry name" value="GPCR, family 3, nine cysteines domain"/>
    <property type="match status" value="1"/>
</dbReference>
<dbReference type="InterPro" id="IPR000068">
    <property type="entry name" value="GPCR_3_Ca_sens_rcpt-rel"/>
</dbReference>